<dbReference type="Gramene" id="AUR62028671-RA">
    <property type="protein sequence ID" value="AUR62028671-RA:cds"/>
    <property type="gene ID" value="AUR62028671"/>
</dbReference>
<reference evidence="1" key="2">
    <citation type="submission" date="2021-03" db="UniProtKB">
        <authorList>
            <consortium name="EnsemblPlants"/>
        </authorList>
    </citation>
    <scope>IDENTIFICATION</scope>
</reference>
<protein>
    <submittedName>
        <fullName evidence="1">Uncharacterized protein</fullName>
    </submittedName>
</protein>
<dbReference type="EnsemblPlants" id="AUR62028671-RA">
    <property type="protein sequence ID" value="AUR62028671-RA:cds"/>
    <property type="gene ID" value="AUR62028671"/>
</dbReference>
<dbReference type="AlphaFoldDB" id="A0A803MFS7"/>
<sequence>MSILRSFPAWAFSRQNSLDGSLSESQANYVCSTLYHLQILRFNVTWLVPSIVKALNMYYSIANIEARRLA</sequence>
<reference evidence="1" key="1">
    <citation type="journal article" date="2017" name="Nature">
        <title>The genome of Chenopodium quinoa.</title>
        <authorList>
            <person name="Jarvis D.E."/>
            <person name="Ho Y.S."/>
            <person name="Lightfoot D.J."/>
            <person name="Schmoeckel S.M."/>
            <person name="Li B."/>
            <person name="Borm T.J.A."/>
            <person name="Ohyanagi H."/>
            <person name="Mineta K."/>
            <person name="Michell C.T."/>
            <person name="Saber N."/>
            <person name="Kharbatia N.M."/>
            <person name="Rupper R.R."/>
            <person name="Sharp A.R."/>
            <person name="Dally N."/>
            <person name="Boughton B.A."/>
            <person name="Woo Y.H."/>
            <person name="Gao G."/>
            <person name="Schijlen E.G.W.M."/>
            <person name="Guo X."/>
            <person name="Momin A.A."/>
            <person name="Negrao S."/>
            <person name="Al-Babili S."/>
            <person name="Gehring C."/>
            <person name="Roessner U."/>
            <person name="Jung C."/>
            <person name="Murphy K."/>
            <person name="Arold S.T."/>
            <person name="Gojobori T."/>
            <person name="van der Linden C.G."/>
            <person name="van Loo E.N."/>
            <person name="Jellen E.N."/>
            <person name="Maughan P.J."/>
            <person name="Tester M."/>
        </authorList>
    </citation>
    <scope>NUCLEOTIDE SEQUENCE [LARGE SCALE GENOMIC DNA]</scope>
    <source>
        <strain evidence="1">cv. PI 614886</strain>
    </source>
</reference>
<proteinExistence type="predicted"/>
<organism evidence="1 2">
    <name type="scientific">Chenopodium quinoa</name>
    <name type="common">Quinoa</name>
    <dbReference type="NCBI Taxonomy" id="63459"/>
    <lineage>
        <taxon>Eukaryota</taxon>
        <taxon>Viridiplantae</taxon>
        <taxon>Streptophyta</taxon>
        <taxon>Embryophyta</taxon>
        <taxon>Tracheophyta</taxon>
        <taxon>Spermatophyta</taxon>
        <taxon>Magnoliopsida</taxon>
        <taxon>eudicotyledons</taxon>
        <taxon>Gunneridae</taxon>
        <taxon>Pentapetalae</taxon>
        <taxon>Caryophyllales</taxon>
        <taxon>Chenopodiaceae</taxon>
        <taxon>Chenopodioideae</taxon>
        <taxon>Atripliceae</taxon>
        <taxon>Chenopodium</taxon>
    </lineage>
</organism>
<evidence type="ECO:0000313" key="2">
    <source>
        <dbReference type="Proteomes" id="UP000596660"/>
    </source>
</evidence>
<dbReference type="Proteomes" id="UP000596660">
    <property type="component" value="Unplaced"/>
</dbReference>
<evidence type="ECO:0000313" key="1">
    <source>
        <dbReference type="EnsemblPlants" id="AUR62028671-RA:cds"/>
    </source>
</evidence>
<keyword evidence="2" id="KW-1185">Reference proteome</keyword>
<accession>A0A803MFS7</accession>
<name>A0A803MFS7_CHEQI</name>